<evidence type="ECO:0000256" key="1">
    <source>
        <dbReference type="SAM" id="MobiDB-lite"/>
    </source>
</evidence>
<reference evidence="2 3" key="1">
    <citation type="submission" date="2024-08" db="EMBL/GenBank/DDBJ databases">
        <authorList>
            <person name="Cucini C."/>
            <person name="Frati F."/>
        </authorList>
    </citation>
    <scope>NUCLEOTIDE SEQUENCE [LARGE SCALE GENOMIC DNA]</scope>
</reference>
<organism evidence="2 3">
    <name type="scientific">Orchesella dallaii</name>
    <dbReference type="NCBI Taxonomy" id="48710"/>
    <lineage>
        <taxon>Eukaryota</taxon>
        <taxon>Metazoa</taxon>
        <taxon>Ecdysozoa</taxon>
        <taxon>Arthropoda</taxon>
        <taxon>Hexapoda</taxon>
        <taxon>Collembola</taxon>
        <taxon>Entomobryomorpha</taxon>
        <taxon>Entomobryoidea</taxon>
        <taxon>Orchesellidae</taxon>
        <taxon>Orchesellinae</taxon>
        <taxon>Orchesella</taxon>
    </lineage>
</organism>
<evidence type="ECO:0000313" key="3">
    <source>
        <dbReference type="Proteomes" id="UP001642540"/>
    </source>
</evidence>
<proteinExistence type="predicted"/>
<keyword evidence="3" id="KW-1185">Reference proteome</keyword>
<dbReference type="EMBL" id="CAXLJM020000030">
    <property type="protein sequence ID" value="CAL8098750.1"/>
    <property type="molecule type" value="Genomic_DNA"/>
</dbReference>
<sequence>MCARVTNIEEANKKHAEKEKKYREDTDNLANDVNDLGHMRKQLKEQQDRIKRLNNIIVMGIPEDEMDLQTLHNVMEVILPGNNLRLRAKEMRIGIEMDGKTRPIRVQLNCNNDVWTALGRGKELKAFSEFDNIYIRKDNTRAEREERAKKRPIPYMTRAHTLATATKRGNTNDERAPASKIQRMDTTPYQ</sequence>
<name>A0ABP1QDA1_9HEXA</name>
<evidence type="ECO:0000313" key="2">
    <source>
        <dbReference type="EMBL" id="CAL8098750.1"/>
    </source>
</evidence>
<dbReference type="Proteomes" id="UP001642540">
    <property type="component" value="Unassembled WGS sequence"/>
</dbReference>
<feature type="region of interest" description="Disordered" evidence="1">
    <location>
        <begin position="157"/>
        <end position="190"/>
    </location>
</feature>
<feature type="region of interest" description="Disordered" evidence="1">
    <location>
        <begin position="1"/>
        <end position="24"/>
    </location>
</feature>
<protein>
    <submittedName>
        <fullName evidence="2">Uncharacterized protein</fullName>
    </submittedName>
</protein>
<gene>
    <name evidence="2" type="ORF">ODALV1_LOCUS10044</name>
</gene>
<feature type="compositionally biased region" description="Basic and acidic residues" evidence="1">
    <location>
        <begin position="10"/>
        <end position="24"/>
    </location>
</feature>
<comment type="caution">
    <text evidence="2">The sequence shown here is derived from an EMBL/GenBank/DDBJ whole genome shotgun (WGS) entry which is preliminary data.</text>
</comment>
<accession>A0ABP1QDA1</accession>